<dbReference type="EMBL" id="LAZR01032276">
    <property type="protein sequence ID" value="KKL51365.1"/>
    <property type="molecule type" value="Genomic_DNA"/>
</dbReference>
<gene>
    <name evidence="1" type="ORF">LCGC14_2296220</name>
</gene>
<protein>
    <submittedName>
        <fullName evidence="1">Uncharacterized protein</fullName>
    </submittedName>
</protein>
<organism evidence="1">
    <name type="scientific">marine sediment metagenome</name>
    <dbReference type="NCBI Taxonomy" id="412755"/>
    <lineage>
        <taxon>unclassified sequences</taxon>
        <taxon>metagenomes</taxon>
        <taxon>ecological metagenomes</taxon>
    </lineage>
</organism>
<proteinExistence type="predicted"/>
<dbReference type="AlphaFoldDB" id="A0A0F9F2B2"/>
<accession>A0A0F9F2B2</accession>
<reference evidence="1" key="1">
    <citation type="journal article" date="2015" name="Nature">
        <title>Complex archaea that bridge the gap between prokaryotes and eukaryotes.</title>
        <authorList>
            <person name="Spang A."/>
            <person name="Saw J.H."/>
            <person name="Jorgensen S.L."/>
            <person name="Zaremba-Niedzwiedzka K."/>
            <person name="Martijn J."/>
            <person name="Lind A.E."/>
            <person name="van Eijk R."/>
            <person name="Schleper C."/>
            <person name="Guy L."/>
            <person name="Ettema T.J."/>
        </authorList>
    </citation>
    <scope>NUCLEOTIDE SEQUENCE</scope>
</reference>
<evidence type="ECO:0000313" key="1">
    <source>
        <dbReference type="EMBL" id="KKL51365.1"/>
    </source>
</evidence>
<name>A0A0F9F2B2_9ZZZZ</name>
<comment type="caution">
    <text evidence="1">The sequence shown here is derived from an EMBL/GenBank/DDBJ whole genome shotgun (WGS) entry which is preliminary data.</text>
</comment>
<sequence length="64" mass="7116">MDPELAEVFAEKIDKYIDALMWCSGSADFAPEGQAHSGWKKLCRPLIEEFTALTEIEGDTELPA</sequence>